<keyword evidence="3" id="KW-0732">Signal</keyword>
<feature type="domain" description="SLH" evidence="4">
    <location>
        <begin position="596"/>
        <end position="659"/>
    </location>
</feature>
<dbReference type="PROSITE" id="PS51272">
    <property type="entry name" value="SLH"/>
    <property type="match status" value="1"/>
</dbReference>
<evidence type="ECO:0000313" key="6">
    <source>
        <dbReference type="Proteomes" id="UP001198242"/>
    </source>
</evidence>
<proteinExistence type="predicted"/>
<feature type="chain" id="PRO_5042091039" evidence="3">
    <location>
        <begin position="25"/>
        <end position="718"/>
    </location>
</feature>
<comment type="caution">
    <text evidence="5">The sequence shown here is derived from an EMBL/GenBank/DDBJ whole genome shotgun (WGS) entry which is preliminary data.</text>
</comment>
<evidence type="ECO:0000256" key="2">
    <source>
        <dbReference type="SAM" id="MobiDB-lite"/>
    </source>
</evidence>
<sequence length="718" mass="77583">MNMKKMVSCLVAGSMLTMAVSAFAQIPETQVSTINNAAVVAFDGVNAHQSMNIEGDVYAGGQVKFDNAGENYLDGDIISSQEVSYQDEYSAILKDTNRKGVDKVEENMSKYLDAYYPDTYLTDDSVKPETPAYEDVEYTSAQGWVGVNAWSYPSLPTDENGYPYYTISENTSFDGLSVQGGKVVIDTTNGPVYVKVNQLSFSTANDKKGYIEVVGDNPAYLISQAPGEVMVNVVDTGDGTFDFGTGDLKWIIVPSQWGDSWVSIGSTSANSMICADIYYDGEPQNLSFNAPTKGDIVLGSAPVSFGNTFTLEGDIYSYGTSKFDFDGKITGDIVTKAETVRFANSGQYADERVTGNVNAINATSYEVSCHMIGNTVTSAETFNIYGGGANIEGTVYAPKADVKIGTTLGNGINRGQLICNSLDIYGDGAVIWGHAGNTTPDVTPVPSEEPTPEPTEEPTPAPTVTPGEEVDLQGLGYAYIFGYEPAIQRVDVTDEEGNVVGGKWVAEVKMAPDDAVTREQVAAMITRMVDQKYGTTDTVYPVTDNIAKHEGTWYVRGLAYLAQKGAFDGVDSVEIGAVTRGEVAKLLAYGLGLTKTGETEFTDIADSQYKSYIETVVAYGYMSGTSDTTFEADRVMTRAEFCQMFNNVIGRTDMGLVAQDGTTVTPELYSIVDLDGHWAEEAMLKATSAYDDNGLIDTETRIANIRNVLDKYDSQTWY</sequence>
<dbReference type="InterPro" id="IPR001119">
    <property type="entry name" value="SLH_dom"/>
</dbReference>
<dbReference type="EMBL" id="JAJEQM010000006">
    <property type="protein sequence ID" value="MCC2210317.1"/>
    <property type="molecule type" value="Genomic_DNA"/>
</dbReference>
<keyword evidence="6" id="KW-1185">Reference proteome</keyword>
<evidence type="ECO:0000259" key="4">
    <source>
        <dbReference type="PROSITE" id="PS51272"/>
    </source>
</evidence>
<dbReference type="Pfam" id="PF00395">
    <property type="entry name" value="SLH"/>
    <property type="match status" value="1"/>
</dbReference>
<evidence type="ECO:0000256" key="1">
    <source>
        <dbReference type="ARBA" id="ARBA00022737"/>
    </source>
</evidence>
<feature type="region of interest" description="Disordered" evidence="2">
    <location>
        <begin position="436"/>
        <end position="466"/>
    </location>
</feature>
<protein>
    <submittedName>
        <fullName evidence="5">S-layer homology domain-containing protein</fullName>
    </submittedName>
</protein>
<gene>
    <name evidence="5" type="ORF">LKE05_05865</name>
</gene>
<evidence type="ECO:0000256" key="3">
    <source>
        <dbReference type="SAM" id="SignalP"/>
    </source>
</evidence>
<accession>A0AAE3DYG4</accession>
<name>A0AAE3DYG4_9FIRM</name>
<dbReference type="AlphaFoldDB" id="A0AAE3DYG4"/>
<dbReference type="RefSeq" id="WP_308456234.1">
    <property type="nucleotide sequence ID" value="NZ_JAJEQM010000006.1"/>
</dbReference>
<evidence type="ECO:0000313" key="5">
    <source>
        <dbReference type="EMBL" id="MCC2210317.1"/>
    </source>
</evidence>
<feature type="signal peptide" evidence="3">
    <location>
        <begin position="1"/>
        <end position="24"/>
    </location>
</feature>
<keyword evidence="1" id="KW-0677">Repeat</keyword>
<reference evidence="5 6" key="1">
    <citation type="submission" date="2021-10" db="EMBL/GenBank/DDBJ databases">
        <title>Anaerobic single-cell dispensing facilitates the cultivation of human gut bacteria.</title>
        <authorList>
            <person name="Afrizal A."/>
        </authorList>
    </citation>
    <scope>NUCLEOTIDE SEQUENCE [LARGE SCALE GENOMIC DNA]</scope>
    <source>
        <strain evidence="5 6">CLA-AA-H232</strain>
    </source>
</reference>
<organism evidence="5 6">
    <name type="scientific">Hominilimicola fabiformis</name>
    <dbReference type="NCBI Taxonomy" id="2885356"/>
    <lineage>
        <taxon>Bacteria</taxon>
        <taxon>Bacillati</taxon>
        <taxon>Bacillota</taxon>
        <taxon>Clostridia</taxon>
        <taxon>Eubacteriales</taxon>
        <taxon>Oscillospiraceae</taxon>
        <taxon>Hominilimicola</taxon>
    </lineage>
</organism>
<dbReference type="Proteomes" id="UP001198242">
    <property type="component" value="Unassembled WGS sequence"/>
</dbReference>